<comment type="caution">
    <text evidence="4">The sequence shown here is derived from an EMBL/GenBank/DDBJ whole genome shotgun (WGS) entry which is preliminary data.</text>
</comment>
<dbReference type="Pfam" id="PF20803">
    <property type="entry name" value="PaaX_M"/>
    <property type="match status" value="1"/>
</dbReference>
<dbReference type="InterPro" id="IPR048846">
    <property type="entry name" value="PaaX-like_central"/>
</dbReference>
<dbReference type="RefSeq" id="WP_196200993.1">
    <property type="nucleotide sequence ID" value="NZ_JADPUN010000115.1"/>
</dbReference>
<evidence type="ECO:0000313" key="4">
    <source>
        <dbReference type="EMBL" id="MBF9129360.1"/>
    </source>
</evidence>
<proteinExistence type="predicted"/>
<feature type="domain" description="Transcriptional repressor PaaX-like central Cas2-like" evidence="3">
    <location>
        <begin position="122"/>
        <end position="203"/>
    </location>
</feature>
<dbReference type="Gene3D" id="1.20.58.1460">
    <property type="match status" value="1"/>
</dbReference>
<dbReference type="Gene3D" id="1.10.10.10">
    <property type="entry name" value="Winged helix-like DNA-binding domain superfamily/Winged helix DNA-binding domain"/>
    <property type="match status" value="1"/>
</dbReference>
<dbReference type="InterPro" id="IPR013225">
    <property type="entry name" value="PaaX_C"/>
</dbReference>
<evidence type="ECO:0000259" key="2">
    <source>
        <dbReference type="Pfam" id="PF08223"/>
    </source>
</evidence>
<dbReference type="InterPro" id="IPR036388">
    <property type="entry name" value="WH-like_DNA-bd_sf"/>
</dbReference>
<dbReference type="Proteomes" id="UP000638560">
    <property type="component" value="Unassembled WGS sequence"/>
</dbReference>
<dbReference type="PANTHER" id="PTHR30319">
    <property type="entry name" value="PHENYLACETIC ACID REGULATOR-RELATED TRANSCRIPTIONAL REPRESSOR"/>
    <property type="match status" value="1"/>
</dbReference>
<dbReference type="Gene3D" id="3.30.70.2650">
    <property type="match status" value="1"/>
</dbReference>
<organism evidence="4 5">
    <name type="scientific">Plantactinospora alkalitolerans</name>
    <dbReference type="NCBI Taxonomy" id="2789879"/>
    <lineage>
        <taxon>Bacteria</taxon>
        <taxon>Bacillati</taxon>
        <taxon>Actinomycetota</taxon>
        <taxon>Actinomycetes</taxon>
        <taxon>Micromonosporales</taxon>
        <taxon>Micromonosporaceae</taxon>
        <taxon>Plantactinospora</taxon>
    </lineage>
</organism>
<gene>
    <name evidence="4" type="ORF">I0C86_10300</name>
</gene>
<name>A0ABS0GT45_9ACTN</name>
<reference evidence="4 5" key="1">
    <citation type="submission" date="2020-11" db="EMBL/GenBank/DDBJ databases">
        <title>A novel isolate from a Black sea contaminated sediment with potential to produce alkanes: Plantactinospora alkalitolerans sp. nov.</title>
        <authorList>
            <person name="Carro L."/>
            <person name="Veyisoglu A."/>
            <person name="Guven K."/>
            <person name="Schumann P."/>
            <person name="Klenk H.-P."/>
            <person name="Sahin N."/>
        </authorList>
    </citation>
    <scope>NUCLEOTIDE SEQUENCE [LARGE SCALE GENOMIC DNA]</scope>
    <source>
        <strain evidence="4 5">S1510</strain>
    </source>
</reference>
<protein>
    <submittedName>
        <fullName evidence="4">PaaX family transcriptional regulator</fullName>
    </submittedName>
</protein>
<accession>A0ABS0GT45</accession>
<feature type="domain" description="Transcriptional repressor PaaX-like C-terminal" evidence="2">
    <location>
        <begin position="208"/>
        <end position="284"/>
    </location>
</feature>
<sequence>MAEPPDSRLPPGPFGNASRERFVLSRRYAAGTGGVRGLLITVLGDYARPARQPAPTSAFIDALGRLGVAEAACRQALVRASADGWLIPSRAGRYTWWRLSPAFEQFLDMGASRILGFTATQPDWDRRWLLLLVRIPESNRTGRHVLQTRLGWAGFGRPAPGVWISTHTGRVKEAEFVLQEAGVTEHAQIFLSEYLAGTDLPSLVRQAWDLDEIERAYEAFVAEFTRQPTDDPIARFTRLVHAWRRLPLIDPGLPGELLPDRWIGARAARLFHRQHSRWEPAATREWGRISRVAGPSPNVAVTDLTEGAAGT</sequence>
<dbReference type="InterPro" id="IPR012906">
    <property type="entry name" value="PaaX-like_N"/>
</dbReference>
<evidence type="ECO:0000259" key="3">
    <source>
        <dbReference type="Pfam" id="PF20803"/>
    </source>
</evidence>
<dbReference type="PANTHER" id="PTHR30319:SF1">
    <property type="entry name" value="TRANSCRIPTIONAL REPRESSOR PAAX"/>
    <property type="match status" value="1"/>
</dbReference>
<dbReference type="PIRSF" id="PIRSF020623">
    <property type="entry name" value="PaaX"/>
    <property type="match status" value="1"/>
</dbReference>
<dbReference type="Pfam" id="PF07848">
    <property type="entry name" value="PaaX"/>
    <property type="match status" value="1"/>
</dbReference>
<keyword evidence="5" id="KW-1185">Reference proteome</keyword>
<dbReference type="Pfam" id="PF08223">
    <property type="entry name" value="PaaX_C"/>
    <property type="match status" value="1"/>
</dbReference>
<evidence type="ECO:0000313" key="5">
    <source>
        <dbReference type="Proteomes" id="UP000638560"/>
    </source>
</evidence>
<dbReference type="InterPro" id="IPR011965">
    <property type="entry name" value="PaaX_trns_reg"/>
</dbReference>
<dbReference type="EMBL" id="JADPUN010000115">
    <property type="protein sequence ID" value="MBF9129360.1"/>
    <property type="molecule type" value="Genomic_DNA"/>
</dbReference>
<evidence type="ECO:0000259" key="1">
    <source>
        <dbReference type="Pfam" id="PF07848"/>
    </source>
</evidence>
<feature type="domain" description="Transcriptional repressor PaaX-like N-terminal" evidence="1">
    <location>
        <begin position="36"/>
        <end position="100"/>
    </location>
</feature>